<protein>
    <submittedName>
        <fullName evidence="1">Uncharacterized protein</fullName>
    </submittedName>
</protein>
<keyword evidence="2" id="KW-1185">Reference proteome</keyword>
<sequence length="163" mass="19145">MVVPAARHRLPDGAERAREFIRQARRFEYAMAQVKAKLYGSTYAIRRTWDSLWSDVRREFEATWELEQALVNDLAEQHHEGDPDWGEELCHAELKAPTRPHPYVPHQGLPGKVARRVALRVDRFWDMAEGRMMPEPIRHHERQDDGRVAQYFLADPHLPDEDD</sequence>
<evidence type="ECO:0000313" key="1">
    <source>
        <dbReference type="EMBL" id="RJS46065.1"/>
    </source>
</evidence>
<name>A0A3A5H9J5_9ACTN</name>
<proteinExistence type="predicted"/>
<comment type="caution">
    <text evidence="1">The sequence shown here is derived from an EMBL/GenBank/DDBJ whole genome shotgun (WGS) entry which is preliminary data.</text>
</comment>
<accession>A0A3A5H9J5</accession>
<dbReference type="EMBL" id="QYRP01000002">
    <property type="protein sequence ID" value="RJS46065.1"/>
    <property type="molecule type" value="Genomic_DNA"/>
</dbReference>
<dbReference type="AlphaFoldDB" id="A0A3A5H9J5"/>
<reference evidence="2" key="1">
    <citation type="submission" date="2018-09" db="EMBL/GenBank/DDBJ databases">
        <authorList>
            <person name="Zhu H."/>
        </authorList>
    </citation>
    <scope>NUCLEOTIDE SEQUENCE [LARGE SCALE GENOMIC DNA]</scope>
    <source>
        <strain evidence="2">K1W22B-1</strain>
    </source>
</reference>
<dbReference type="Proteomes" id="UP000276542">
    <property type="component" value="Unassembled WGS sequence"/>
</dbReference>
<evidence type="ECO:0000313" key="2">
    <source>
        <dbReference type="Proteomes" id="UP000276542"/>
    </source>
</evidence>
<gene>
    <name evidence="1" type="ORF">D4739_07430</name>
</gene>
<organism evidence="1 2">
    <name type="scientific">Nocardioides cavernaquae</name>
    <dbReference type="NCBI Taxonomy" id="2321396"/>
    <lineage>
        <taxon>Bacteria</taxon>
        <taxon>Bacillati</taxon>
        <taxon>Actinomycetota</taxon>
        <taxon>Actinomycetes</taxon>
        <taxon>Propionibacteriales</taxon>
        <taxon>Nocardioidaceae</taxon>
        <taxon>Nocardioides</taxon>
    </lineage>
</organism>